<dbReference type="PANTHER" id="PTHR31623">
    <property type="entry name" value="F21J9.9"/>
    <property type="match status" value="1"/>
</dbReference>
<dbReference type="Gene3D" id="3.30.559.10">
    <property type="entry name" value="Chloramphenicol acetyltransferase-like domain"/>
    <property type="match status" value="1"/>
</dbReference>
<organism evidence="4 5">
    <name type="scientific">Escallonia herrerae</name>
    <dbReference type="NCBI Taxonomy" id="1293975"/>
    <lineage>
        <taxon>Eukaryota</taxon>
        <taxon>Viridiplantae</taxon>
        <taxon>Streptophyta</taxon>
        <taxon>Embryophyta</taxon>
        <taxon>Tracheophyta</taxon>
        <taxon>Spermatophyta</taxon>
        <taxon>Magnoliopsida</taxon>
        <taxon>eudicotyledons</taxon>
        <taxon>Gunneridae</taxon>
        <taxon>Pentapetalae</taxon>
        <taxon>asterids</taxon>
        <taxon>campanulids</taxon>
        <taxon>Escalloniales</taxon>
        <taxon>Escalloniaceae</taxon>
        <taxon>Escallonia</taxon>
    </lineage>
</organism>
<protein>
    <recommendedName>
        <fullName evidence="6">BAHD acyltransferase</fullName>
    </recommendedName>
</protein>
<keyword evidence="5" id="KW-1185">Reference proteome</keyword>
<evidence type="ECO:0000313" key="4">
    <source>
        <dbReference type="EMBL" id="KAK3026283.1"/>
    </source>
</evidence>
<evidence type="ECO:0000256" key="3">
    <source>
        <dbReference type="ARBA" id="ARBA00023315"/>
    </source>
</evidence>
<dbReference type="GO" id="GO:0016746">
    <property type="term" value="F:acyltransferase activity"/>
    <property type="evidence" value="ECO:0007669"/>
    <property type="project" value="UniProtKB-KW"/>
</dbReference>
<name>A0AA88WFW4_9ASTE</name>
<proteinExistence type="inferred from homology"/>
<dbReference type="InterPro" id="IPR023213">
    <property type="entry name" value="CAT-like_dom_sf"/>
</dbReference>
<dbReference type="Proteomes" id="UP001188597">
    <property type="component" value="Unassembled WGS sequence"/>
</dbReference>
<comment type="caution">
    <text evidence="4">The sequence shown here is derived from an EMBL/GenBank/DDBJ whole genome shotgun (WGS) entry which is preliminary data.</text>
</comment>
<dbReference type="EMBL" id="JAVXUP010000507">
    <property type="protein sequence ID" value="KAK3026283.1"/>
    <property type="molecule type" value="Genomic_DNA"/>
</dbReference>
<reference evidence="4" key="1">
    <citation type="submission" date="2022-12" db="EMBL/GenBank/DDBJ databases">
        <title>Draft genome assemblies for two species of Escallonia (Escalloniales).</title>
        <authorList>
            <person name="Chanderbali A."/>
            <person name="Dervinis C."/>
            <person name="Anghel I."/>
            <person name="Soltis D."/>
            <person name="Soltis P."/>
            <person name="Zapata F."/>
        </authorList>
    </citation>
    <scope>NUCLEOTIDE SEQUENCE</scope>
    <source>
        <strain evidence="4">UCBG64.0493</strain>
        <tissue evidence="4">Leaf</tissue>
    </source>
</reference>
<evidence type="ECO:0008006" key="6">
    <source>
        <dbReference type="Google" id="ProtNLM"/>
    </source>
</evidence>
<dbReference type="PANTHER" id="PTHR31623:SF17">
    <property type="entry name" value="F21J9.9"/>
    <property type="match status" value="1"/>
</dbReference>
<accession>A0AA88WFW4</accession>
<comment type="similarity">
    <text evidence="1">Belongs to the plant acyltransferase family.</text>
</comment>
<keyword evidence="3" id="KW-0012">Acyltransferase</keyword>
<evidence type="ECO:0000313" key="5">
    <source>
        <dbReference type="Proteomes" id="UP001188597"/>
    </source>
</evidence>
<dbReference type="AlphaFoldDB" id="A0AA88WFW4"/>
<keyword evidence="2" id="KW-0808">Transferase</keyword>
<dbReference type="Pfam" id="PF02458">
    <property type="entry name" value="Transferase"/>
    <property type="match status" value="2"/>
</dbReference>
<evidence type="ECO:0000256" key="1">
    <source>
        <dbReference type="ARBA" id="ARBA00009861"/>
    </source>
</evidence>
<sequence length="384" mass="43202">MRSCIKHLTALRQVEVIISEVTTLLSLNDEASDLPLCEGKNTRNVEVEIISQENIKPSLPTPHHLRTYKLSLLDQLMPPMYNQFVFFYSNNRETEDLNNVINERSKRLKQLLSETLTRFYPFAGAVKDNLHIDCDDAGVYYVEAHVKDNLSDFLNKPDYNLNPPYYRSTRVLRRFVFDAPALVALKEEARGLGVPKPTRVEAVTALIWKCASSASEERHGSERPSLLSLGVDLRSRNVPPLPQESIGNIVFHAVAKSAGSTTLELPSLVSGLRNAIEKIKGDFLEELKGDDAFIKLRKSQMEFLEDYSNSGADYFFVSSLCNAGFHEGDFGWGKPLWSCIANASIESPTFPNQMLLMETRSGGIEAWVNLDEQDMAFFSKVQNS</sequence>
<gene>
    <name evidence="4" type="ORF">RJ639_041232</name>
</gene>
<evidence type="ECO:0000256" key="2">
    <source>
        <dbReference type="ARBA" id="ARBA00022679"/>
    </source>
</evidence>